<gene>
    <name evidence="3" type="ORF">BCR37DRAFT_290736</name>
</gene>
<sequence>MEVEELHPLAAQICYAAPKLANAPPLLVLNLNKLPPADRVDYDVLQQAVLDIVDVQTFDAAYAATNPMYRKDGCLAYELVVFCAGGKHRPSWPWMIGEFAALNKKYKKALQRLYIVHEKSFVRVAMQLVEQAASPKLAKKVRHLRTLAELAEELGKERMQGLRVDEVVWQHDMQVMAELQQAERKKNKTRRSPPTPARTHSAPDLVMQAPSRDIHATKELPPPVMPRRPASTRPIITDVQRSDEPVHAKPPPRVPTTRSQQRLDQEECPTPIVSSSADAKRSISASSSISLIIHEDEALELPQKPAAPSPNATQKQQKESIPLPTKSKAASSKAQPLRRAISGPLTPAQGAIQNFLPKDAEMVALPSLKQQLKPTVRPPSPRKKPAQIQSLRASSEGRVGNLRALFEERAKVAEQLRSA</sequence>
<dbReference type="GeneID" id="63783459"/>
<dbReference type="EMBL" id="MCFI01000008">
    <property type="protein sequence ID" value="ORY83043.1"/>
    <property type="molecule type" value="Genomic_DNA"/>
</dbReference>
<organism evidence="3 4">
    <name type="scientific">Protomyces lactucae-debilis</name>
    <dbReference type="NCBI Taxonomy" id="2754530"/>
    <lineage>
        <taxon>Eukaryota</taxon>
        <taxon>Fungi</taxon>
        <taxon>Dikarya</taxon>
        <taxon>Ascomycota</taxon>
        <taxon>Taphrinomycotina</taxon>
        <taxon>Taphrinomycetes</taxon>
        <taxon>Taphrinales</taxon>
        <taxon>Protomycetaceae</taxon>
        <taxon>Protomyces</taxon>
    </lineage>
</organism>
<dbReference type="Gene3D" id="3.40.525.10">
    <property type="entry name" value="CRAL-TRIO lipid binding domain"/>
    <property type="match status" value="1"/>
</dbReference>
<dbReference type="Pfam" id="PF13716">
    <property type="entry name" value="CRAL_TRIO_2"/>
    <property type="match status" value="1"/>
</dbReference>
<evidence type="ECO:0000313" key="3">
    <source>
        <dbReference type="EMBL" id="ORY83043.1"/>
    </source>
</evidence>
<dbReference type="SUPFAM" id="SSF52087">
    <property type="entry name" value="CRAL/TRIO domain"/>
    <property type="match status" value="1"/>
</dbReference>
<evidence type="ECO:0000313" key="4">
    <source>
        <dbReference type="Proteomes" id="UP000193685"/>
    </source>
</evidence>
<comment type="caution">
    <text evidence="3">The sequence shown here is derived from an EMBL/GenBank/DDBJ whole genome shotgun (WGS) entry which is preliminary data.</text>
</comment>
<dbReference type="AlphaFoldDB" id="A0A1Y2FGJ8"/>
<dbReference type="InterPro" id="IPR001251">
    <property type="entry name" value="CRAL-TRIO_dom"/>
</dbReference>
<dbReference type="RefSeq" id="XP_040725624.1">
    <property type="nucleotide sequence ID" value="XM_040866860.1"/>
</dbReference>
<feature type="region of interest" description="Disordered" evidence="1">
    <location>
        <begin position="368"/>
        <end position="399"/>
    </location>
</feature>
<dbReference type="STRING" id="56484.A0A1Y2FGJ8"/>
<feature type="region of interest" description="Disordered" evidence="1">
    <location>
        <begin position="181"/>
        <end position="281"/>
    </location>
</feature>
<proteinExistence type="predicted"/>
<evidence type="ECO:0000256" key="1">
    <source>
        <dbReference type="SAM" id="MobiDB-lite"/>
    </source>
</evidence>
<dbReference type="Proteomes" id="UP000193685">
    <property type="component" value="Unassembled WGS sequence"/>
</dbReference>
<reference evidence="3 4" key="1">
    <citation type="submission" date="2016-07" db="EMBL/GenBank/DDBJ databases">
        <title>Pervasive Adenine N6-methylation of Active Genes in Fungi.</title>
        <authorList>
            <consortium name="DOE Joint Genome Institute"/>
            <person name="Mondo S.J."/>
            <person name="Dannebaum R.O."/>
            <person name="Kuo R.C."/>
            <person name="Labutti K."/>
            <person name="Haridas S."/>
            <person name="Kuo A."/>
            <person name="Salamov A."/>
            <person name="Ahrendt S.R."/>
            <person name="Lipzen A."/>
            <person name="Sullivan W."/>
            <person name="Andreopoulos W.B."/>
            <person name="Clum A."/>
            <person name="Lindquist E."/>
            <person name="Daum C."/>
            <person name="Ramamoorthy G.K."/>
            <person name="Gryganskyi A."/>
            <person name="Culley D."/>
            <person name="Magnuson J.K."/>
            <person name="James T.Y."/>
            <person name="O'Malley M.A."/>
            <person name="Stajich J.E."/>
            <person name="Spatafora J.W."/>
            <person name="Visel A."/>
            <person name="Grigoriev I.V."/>
        </authorList>
    </citation>
    <scope>NUCLEOTIDE SEQUENCE [LARGE SCALE GENOMIC DNA]</scope>
    <source>
        <strain evidence="3 4">12-1054</strain>
    </source>
</reference>
<dbReference type="InterPro" id="IPR036865">
    <property type="entry name" value="CRAL-TRIO_dom_sf"/>
</dbReference>
<feature type="region of interest" description="Disordered" evidence="1">
    <location>
        <begin position="303"/>
        <end position="349"/>
    </location>
</feature>
<accession>A0A1Y2FGJ8</accession>
<dbReference type="OrthoDB" id="410651at2759"/>
<evidence type="ECO:0000259" key="2">
    <source>
        <dbReference type="Pfam" id="PF13716"/>
    </source>
</evidence>
<name>A0A1Y2FGJ8_PROLT</name>
<keyword evidence="4" id="KW-1185">Reference proteome</keyword>
<feature type="domain" description="CRAL-TRIO" evidence="2">
    <location>
        <begin position="70"/>
        <end position="172"/>
    </location>
</feature>
<protein>
    <submittedName>
        <fullName evidence="3">Divergent CRAL/TRIO domain-domain-containing protein</fullName>
    </submittedName>
</protein>